<protein>
    <submittedName>
        <fullName evidence="2">Uncharacterized protein</fullName>
    </submittedName>
</protein>
<dbReference type="AlphaFoldDB" id="A0A376IYF3"/>
<evidence type="ECO:0000256" key="1">
    <source>
        <dbReference type="SAM" id="Phobius"/>
    </source>
</evidence>
<feature type="transmembrane region" description="Helical" evidence="1">
    <location>
        <begin position="40"/>
        <end position="65"/>
    </location>
</feature>
<accession>A0A376IYF3</accession>
<dbReference type="RefSeq" id="WP_024524768.1">
    <property type="nucleotide sequence ID" value="NZ_CP065625.1"/>
</dbReference>
<reference evidence="2 3" key="1">
    <citation type="submission" date="2018-06" db="EMBL/GenBank/DDBJ databases">
        <authorList>
            <consortium name="Pathogen Informatics"/>
            <person name="Doyle S."/>
        </authorList>
    </citation>
    <scope>NUCLEOTIDE SEQUENCE [LARGE SCALE GENOMIC DNA]</scope>
    <source>
        <strain evidence="2 3">NCTC12121</strain>
    </source>
</reference>
<keyword evidence="1" id="KW-1133">Transmembrane helix</keyword>
<gene>
    <name evidence="2" type="ORF">NCTC12121_03595</name>
</gene>
<dbReference type="OrthoDB" id="9957051at2"/>
<keyword evidence="1" id="KW-0472">Membrane</keyword>
<dbReference type="Proteomes" id="UP000255248">
    <property type="component" value="Unassembled WGS sequence"/>
</dbReference>
<proteinExistence type="predicted"/>
<dbReference type="EMBL" id="UFXZ01000002">
    <property type="protein sequence ID" value="STE53310.1"/>
    <property type="molecule type" value="Genomic_DNA"/>
</dbReference>
<sequence length="123" mass="14133">MMRPLRQLSFKEKTQIVLQRILMQWFTNPRGFTLHLLRRFVIGIAAYNIMLWFLSGVLLLSALVFNPVQFHHDFASLALTQSQADATYAVLMEGMGWRGIVIGLLFMAVVSWMQEITSEEKGV</sequence>
<feature type="transmembrane region" description="Helical" evidence="1">
    <location>
        <begin position="95"/>
        <end position="113"/>
    </location>
</feature>
<keyword evidence="1" id="KW-0812">Transmembrane</keyword>
<evidence type="ECO:0000313" key="2">
    <source>
        <dbReference type="EMBL" id="STE53310.1"/>
    </source>
</evidence>
<organism evidence="2 3">
    <name type="scientific">Edwardsiella hoshinae</name>
    <dbReference type="NCBI Taxonomy" id="93378"/>
    <lineage>
        <taxon>Bacteria</taxon>
        <taxon>Pseudomonadati</taxon>
        <taxon>Pseudomonadota</taxon>
        <taxon>Gammaproteobacteria</taxon>
        <taxon>Enterobacterales</taxon>
        <taxon>Hafniaceae</taxon>
        <taxon>Edwardsiella</taxon>
    </lineage>
</organism>
<name>A0A376IYF3_9GAMM</name>
<evidence type="ECO:0000313" key="3">
    <source>
        <dbReference type="Proteomes" id="UP000255248"/>
    </source>
</evidence>